<sequence>MGLELVAVAGSDVVPGQGLACRRRSLNRSQTNLQLSISLFQ</sequence>
<dbReference type="AlphaFoldDB" id="K5DG96"/>
<proteinExistence type="predicted"/>
<reference evidence="1 2" key="1">
    <citation type="journal article" date="2013" name="Mar. Genomics">
        <title>Expression of sulfatases in Rhodopirellula baltica and the diversity of sulfatases in the genus Rhodopirellula.</title>
        <authorList>
            <person name="Wegner C.E."/>
            <person name="Richter-Heitmann T."/>
            <person name="Klindworth A."/>
            <person name="Klockow C."/>
            <person name="Richter M."/>
            <person name="Achstetter T."/>
            <person name="Glockner F.O."/>
            <person name="Harder J."/>
        </authorList>
    </citation>
    <scope>NUCLEOTIDE SEQUENCE [LARGE SCALE GENOMIC DNA]</scope>
    <source>
        <strain evidence="1 2">SH28</strain>
    </source>
</reference>
<dbReference type="Proteomes" id="UP000007993">
    <property type="component" value="Unassembled WGS sequence"/>
</dbReference>
<dbReference type="EMBL" id="AMCW01000077">
    <property type="protein sequence ID" value="EKK01854.1"/>
    <property type="molecule type" value="Genomic_DNA"/>
</dbReference>
<organism evidence="1 2">
    <name type="scientific">Rhodopirellula baltica SH28</name>
    <dbReference type="NCBI Taxonomy" id="993517"/>
    <lineage>
        <taxon>Bacteria</taxon>
        <taxon>Pseudomonadati</taxon>
        <taxon>Planctomycetota</taxon>
        <taxon>Planctomycetia</taxon>
        <taxon>Pirellulales</taxon>
        <taxon>Pirellulaceae</taxon>
        <taxon>Rhodopirellula</taxon>
    </lineage>
</organism>
<protein>
    <submittedName>
        <fullName evidence="1">Uncharacterized protein</fullName>
    </submittedName>
</protein>
<accession>K5DG96</accession>
<gene>
    <name evidence="1" type="ORF">RBSH_02792</name>
</gene>
<name>K5DG96_RHOBT</name>
<evidence type="ECO:0000313" key="2">
    <source>
        <dbReference type="Proteomes" id="UP000007993"/>
    </source>
</evidence>
<evidence type="ECO:0000313" key="1">
    <source>
        <dbReference type="EMBL" id="EKK01854.1"/>
    </source>
</evidence>
<comment type="caution">
    <text evidence="1">The sequence shown here is derived from an EMBL/GenBank/DDBJ whole genome shotgun (WGS) entry which is preliminary data.</text>
</comment>